<dbReference type="OrthoDB" id="9802385at2"/>
<evidence type="ECO:0000313" key="1">
    <source>
        <dbReference type="EMBL" id="OFC71235.1"/>
    </source>
</evidence>
<protein>
    <submittedName>
        <fullName evidence="1">Uncharacterized protein</fullName>
    </submittedName>
</protein>
<dbReference type="EMBL" id="MDHN01000015">
    <property type="protein sequence ID" value="OFC71235.1"/>
    <property type="molecule type" value="Genomic_DNA"/>
</dbReference>
<dbReference type="Proteomes" id="UP000175691">
    <property type="component" value="Unassembled WGS sequence"/>
</dbReference>
<comment type="caution">
    <text evidence="1">The sequence shown here is derived from an EMBL/GenBank/DDBJ whole genome shotgun (WGS) entry which is preliminary data.</text>
</comment>
<dbReference type="Gene3D" id="1.10.3210.10">
    <property type="entry name" value="Hypothetical protein af1432"/>
    <property type="match status" value="1"/>
</dbReference>
<reference evidence="1 2" key="1">
    <citation type="submission" date="2016-08" db="EMBL/GenBank/DDBJ databases">
        <authorList>
            <person name="Seilhamer J.J."/>
        </authorList>
    </citation>
    <scope>NUCLEOTIDE SEQUENCE [LARGE SCALE GENOMIC DNA]</scope>
    <source>
        <strain evidence="1 2">KCTC 42603</strain>
    </source>
</reference>
<dbReference type="SUPFAM" id="SSF109604">
    <property type="entry name" value="HD-domain/PDEase-like"/>
    <property type="match status" value="1"/>
</dbReference>
<sequence length="186" mass="20700">MQALLIEDDFVSSAALFTARRYALAGHLRRHNGESFIHHPRELAKLLSGFPHNRDVLAAAWLSRPLQEAYADAEEIEDCFGTKTAELASKLAAFNLPDSCSLPALAKVEFAAIRNAGPVLQTMALAHLFVLANTTAEYSPEMLAPFAKWLRLHIHTFNQANTRLIEKVSSWLLETEQQEFVLEDAG</sequence>
<organism evidence="1 2">
    <name type="scientific">Alteromonas confluentis</name>
    <dbReference type="NCBI Taxonomy" id="1656094"/>
    <lineage>
        <taxon>Bacteria</taxon>
        <taxon>Pseudomonadati</taxon>
        <taxon>Pseudomonadota</taxon>
        <taxon>Gammaproteobacteria</taxon>
        <taxon>Alteromonadales</taxon>
        <taxon>Alteromonadaceae</taxon>
        <taxon>Alteromonas/Salinimonas group</taxon>
        <taxon>Alteromonas</taxon>
    </lineage>
</organism>
<gene>
    <name evidence="1" type="ORF">BFC18_08735</name>
</gene>
<name>A0A1E7ZCI2_9ALTE</name>
<accession>A0A1E7ZCI2</accession>
<dbReference type="AlphaFoldDB" id="A0A1E7ZCI2"/>
<dbReference type="RefSeq" id="WP_070124847.1">
    <property type="nucleotide sequence ID" value="NZ_MDHN01000015.1"/>
</dbReference>
<dbReference type="STRING" id="1656094.BFC18_08735"/>
<dbReference type="Pfam" id="PF13328">
    <property type="entry name" value="HD_4"/>
    <property type="match status" value="1"/>
</dbReference>
<proteinExistence type="predicted"/>
<evidence type="ECO:0000313" key="2">
    <source>
        <dbReference type="Proteomes" id="UP000175691"/>
    </source>
</evidence>
<keyword evidence="2" id="KW-1185">Reference proteome</keyword>